<sequence>MGEKLKVVIPSLSNKNIAAQITRDYKANDLCSTKIEDNNSSSGQQLASLNQTESNEIIEYHPSNKRAQIVNKILNQWTNAGELVAHENAFFLVAYLRWLVFEIESCVENDNNSDVRDNVVVLMSKYDKIGVLMLKYGDALLMAFQKARKIINIATICLTTVYLARKFV</sequence>
<reference evidence="2" key="3">
    <citation type="submission" date="2016-06" db="UniProtKB">
        <authorList>
            <consortium name="WormBaseParasite"/>
        </authorList>
    </citation>
    <scope>IDENTIFICATION</scope>
</reference>
<evidence type="ECO:0000313" key="1">
    <source>
        <dbReference type="Proteomes" id="UP000050741"/>
    </source>
</evidence>
<name>A0A183C2U6_GLOPA</name>
<reference evidence="1" key="2">
    <citation type="submission" date="2014-05" db="EMBL/GenBank/DDBJ databases">
        <title>The genome and life-stage specific transcriptomes of Globodera pallida elucidate key aspects of plant parasitism by a cyst nematode.</title>
        <authorList>
            <person name="Cotton J.A."/>
            <person name="Lilley C.J."/>
            <person name="Jones L.M."/>
            <person name="Kikuchi T."/>
            <person name="Reid A.J."/>
            <person name="Thorpe P."/>
            <person name="Tsai I.J."/>
            <person name="Beasley H."/>
            <person name="Blok V."/>
            <person name="Cock P.J.A."/>
            <person name="Van den Akker S.E."/>
            <person name="Holroyd N."/>
            <person name="Hunt M."/>
            <person name="Mantelin S."/>
            <person name="Naghra H."/>
            <person name="Pain A."/>
            <person name="Palomares-Rius J.E."/>
            <person name="Zarowiecki M."/>
            <person name="Berriman M."/>
            <person name="Jones J.T."/>
            <person name="Urwin P.E."/>
        </authorList>
    </citation>
    <scope>NUCLEOTIDE SEQUENCE [LARGE SCALE GENOMIC DNA]</scope>
    <source>
        <strain evidence="1">Lindley</strain>
    </source>
</reference>
<reference evidence="1" key="1">
    <citation type="submission" date="2013-12" db="EMBL/GenBank/DDBJ databases">
        <authorList>
            <person name="Aslett M."/>
        </authorList>
    </citation>
    <scope>NUCLEOTIDE SEQUENCE [LARGE SCALE GENOMIC DNA]</scope>
    <source>
        <strain evidence="1">Lindley</strain>
    </source>
</reference>
<evidence type="ECO:0000313" key="2">
    <source>
        <dbReference type="WBParaSite" id="GPLIN_000719000"/>
    </source>
</evidence>
<dbReference type="AlphaFoldDB" id="A0A183C2U6"/>
<accession>A0A183C2U6</accession>
<dbReference type="WBParaSite" id="GPLIN_000719000">
    <property type="protein sequence ID" value="GPLIN_000719000"/>
    <property type="gene ID" value="GPLIN_000719000"/>
</dbReference>
<dbReference type="Proteomes" id="UP000050741">
    <property type="component" value="Unassembled WGS sequence"/>
</dbReference>
<protein>
    <submittedName>
        <fullName evidence="2">Uncharacterized protein</fullName>
    </submittedName>
</protein>
<proteinExistence type="predicted"/>
<organism evidence="1 2">
    <name type="scientific">Globodera pallida</name>
    <name type="common">Potato cyst nematode worm</name>
    <name type="synonym">Heterodera pallida</name>
    <dbReference type="NCBI Taxonomy" id="36090"/>
    <lineage>
        <taxon>Eukaryota</taxon>
        <taxon>Metazoa</taxon>
        <taxon>Ecdysozoa</taxon>
        <taxon>Nematoda</taxon>
        <taxon>Chromadorea</taxon>
        <taxon>Rhabditida</taxon>
        <taxon>Tylenchina</taxon>
        <taxon>Tylenchomorpha</taxon>
        <taxon>Tylenchoidea</taxon>
        <taxon>Heteroderidae</taxon>
        <taxon>Heteroderinae</taxon>
        <taxon>Globodera</taxon>
    </lineage>
</organism>
<keyword evidence="1" id="KW-1185">Reference proteome</keyword>